<evidence type="ECO:0000313" key="2">
    <source>
        <dbReference type="Proteomes" id="UP001154114"/>
    </source>
</evidence>
<dbReference type="AlphaFoldDB" id="A0A9N8KTU5"/>
<reference evidence="1" key="1">
    <citation type="submission" date="2021-12" db="EMBL/GenBank/DDBJ databases">
        <authorList>
            <person name="King R."/>
        </authorList>
    </citation>
    <scope>NUCLEOTIDE SEQUENCE</scope>
</reference>
<evidence type="ECO:0000313" key="1">
    <source>
        <dbReference type="EMBL" id="CAD0201995.1"/>
    </source>
</evidence>
<name>A0A9N8KTU5_CHRIL</name>
<protein>
    <submittedName>
        <fullName evidence="1">Uncharacterized protein</fullName>
    </submittedName>
</protein>
<proteinExistence type="predicted"/>
<organism evidence="1 2">
    <name type="scientific">Chrysodeixis includens</name>
    <name type="common">Soybean looper</name>
    <name type="synonym">Pseudoplusia includens</name>
    <dbReference type="NCBI Taxonomy" id="689277"/>
    <lineage>
        <taxon>Eukaryota</taxon>
        <taxon>Metazoa</taxon>
        <taxon>Ecdysozoa</taxon>
        <taxon>Arthropoda</taxon>
        <taxon>Hexapoda</taxon>
        <taxon>Insecta</taxon>
        <taxon>Pterygota</taxon>
        <taxon>Neoptera</taxon>
        <taxon>Endopterygota</taxon>
        <taxon>Lepidoptera</taxon>
        <taxon>Glossata</taxon>
        <taxon>Ditrysia</taxon>
        <taxon>Noctuoidea</taxon>
        <taxon>Noctuidae</taxon>
        <taxon>Plusiinae</taxon>
        <taxon>Chrysodeixis</taxon>
    </lineage>
</organism>
<dbReference type="Proteomes" id="UP001154114">
    <property type="component" value="Chromosome 15"/>
</dbReference>
<keyword evidence="2" id="KW-1185">Reference proteome</keyword>
<dbReference type="EMBL" id="LR824018">
    <property type="protein sequence ID" value="CAD0201995.1"/>
    <property type="molecule type" value="Genomic_DNA"/>
</dbReference>
<sequence>MSSSCLMVYHVCPCRLERDSRCTECGSADGRACRSRVSVARVARSARRRRAAGARLRSVRADRACNILWFLFVGTEPTVPQTLASMEYLHIMQPNGIQTTFASFRFVISLIWYGVRLFPLEGPARPSVVFRLEQRGCDCLVMYLHTHYWSAHTVPNFLDWHDS</sequence>
<accession>A0A9N8KTU5</accession>
<gene>
    <name evidence="1" type="ORF">CINC_LOCUS3663</name>
</gene>
<dbReference type="OrthoDB" id="8064997at2759"/>